<dbReference type="EMBL" id="AMBL01000014">
    <property type="protein sequence ID" value="EJY47104.1"/>
    <property type="molecule type" value="Genomic_DNA"/>
</dbReference>
<proteinExistence type="predicted"/>
<dbReference type="Proteomes" id="UP000006403">
    <property type="component" value="Unassembled WGS sequence"/>
</dbReference>
<accession>J6Z1C4</accession>
<name>J6Z1C4_ENTFC</name>
<dbReference type="AlphaFoldDB" id="J6Z1C4"/>
<evidence type="ECO:0000313" key="2">
    <source>
        <dbReference type="Proteomes" id="UP000006403"/>
    </source>
</evidence>
<sequence>MFEVIDVHKRKGNGFDNLTGRRFGKLTVIGLSAKKAGRKSYWVCQCDCGNKHLVRSDSLKSGNVQSCGCLKKEQDSLNLRRTTHGDTVGGENRLHVTWQGMKQRTTNPNNTRFNRYGGRGITMCDEWSDYENFKSWALSHGYNDSLTIERVDVNGMYCPDNCVWIPFKEQAINRTSTVWIEWNGERKSIKQWSDVLKINYGTLHSRYYRSGMRPPELFEPVKNKKIPR</sequence>
<dbReference type="RefSeq" id="WP_002372671.1">
    <property type="nucleotide sequence ID" value="NZ_JH813136.1"/>
</dbReference>
<organism evidence="1 2">
    <name type="scientific">Enterococcus faecium 505</name>
    <dbReference type="NCBI Taxonomy" id="1134806"/>
    <lineage>
        <taxon>Bacteria</taxon>
        <taxon>Bacillati</taxon>
        <taxon>Bacillota</taxon>
        <taxon>Bacilli</taxon>
        <taxon>Lactobacillales</taxon>
        <taxon>Enterococcaceae</taxon>
        <taxon>Enterococcus</taxon>
    </lineage>
</organism>
<evidence type="ECO:0008006" key="3">
    <source>
        <dbReference type="Google" id="ProtNLM"/>
    </source>
</evidence>
<comment type="caution">
    <text evidence="1">The sequence shown here is derived from an EMBL/GenBank/DDBJ whole genome shotgun (WGS) entry which is preliminary data.</text>
</comment>
<protein>
    <recommendedName>
        <fullName evidence="3">AP2 domain protein</fullName>
    </recommendedName>
</protein>
<gene>
    <name evidence="1" type="ORF">HMPREF1348_00453</name>
</gene>
<reference evidence="1 2" key="1">
    <citation type="submission" date="2012-04" db="EMBL/GenBank/DDBJ databases">
        <authorList>
            <person name="Weinstock G."/>
            <person name="Sodergren E."/>
            <person name="Lobos E.A."/>
            <person name="Fulton L."/>
            <person name="Fulton R."/>
            <person name="Courtney L."/>
            <person name="Fronick C."/>
            <person name="O'Laughlin M."/>
            <person name="Godfrey J."/>
            <person name="Wilson R.M."/>
            <person name="Miner T."/>
            <person name="Farmer C."/>
            <person name="Delehaunty K."/>
            <person name="Cordes M."/>
            <person name="Minx P."/>
            <person name="Tomlinson C."/>
            <person name="Chen J."/>
            <person name="Wollam A."/>
            <person name="Pepin K.H."/>
            <person name="Bhonagiri V."/>
            <person name="Zhang X."/>
            <person name="Suruliraj S."/>
            <person name="Warren W."/>
            <person name="Mitreva M."/>
            <person name="Mardis E.R."/>
            <person name="Wilson R.K."/>
        </authorList>
    </citation>
    <scope>NUCLEOTIDE SEQUENCE [LARGE SCALE GENOMIC DNA]</scope>
    <source>
        <strain evidence="1 2">505</strain>
    </source>
</reference>
<evidence type="ECO:0000313" key="1">
    <source>
        <dbReference type="EMBL" id="EJY47104.1"/>
    </source>
</evidence>
<dbReference type="PATRIC" id="fig|1134806.3.peg.430"/>
<dbReference type="HOGENOM" id="CLU_074053_1_0_9"/>